<gene>
    <name evidence="1" type="ordered locus">FCOL_06980</name>
</gene>
<reference evidence="1 2" key="1">
    <citation type="journal article" date="2012" name="J. Bacteriol.">
        <title>Genome Sequence of the Fish Pathogen Flavobacterium columnare ATCC 49512.</title>
        <authorList>
            <person name="Tekedar H.C."/>
            <person name="Karsi A."/>
            <person name="Gillaspy A.F."/>
            <person name="Dyer D.W."/>
            <person name="Benton N.R."/>
            <person name="Zaitshik J."/>
            <person name="Vamenta S."/>
            <person name="Banes M.M."/>
            <person name="Gulsoy N."/>
            <person name="Aboko-Cole M."/>
            <person name="Waldbieser G.C."/>
            <person name="Lawrence M.L."/>
        </authorList>
    </citation>
    <scope>NUCLEOTIDE SEQUENCE [LARGE SCALE GENOMIC DNA]</scope>
    <source>
        <strain evidence="2">ATCC 49512 / CIP 103533 / TG 44/87</strain>
    </source>
</reference>
<dbReference type="STRING" id="1041826.FCOL_06980"/>
<name>G8X5I5_FLACA</name>
<evidence type="ECO:0008006" key="3">
    <source>
        <dbReference type="Google" id="ProtNLM"/>
    </source>
</evidence>
<dbReference type="HOGENOM" id="CLU_152554_2_0_10"/>
<dbReference type="KEGG" id="fco:FCOL_06980"/>
<dbReference type="RefSeq" id="WP_014165492.1">
    <property type="nucleotide sequence ID" value="NC_016510.2"/>
</dbReference>
<evidence type="ECO:0000313" key="2">
    <source>
        <dbReference type="Proteomes" id="UP000005638"/>
    </source>
</evidence>
<dbReference type="InterPro" id="IPR010862">
    <property type="entry name" value="DUF1493"/>
</dbReference>
<proteinExistence type="predicted"/>
<dbReference type="AlphaFoldDB" id="G8X5I5"/>
<sequence>MKNNLNKEFYAFLKEEINININENSPNFRLEKDLNMYGEDAFEFIEKFANRFNVNLDNFNFEKYFNPEIDRISLFFKEKFRKNNKSELTIQDLKSAIINGKFE</sequence>
<dbReference type="GeneID" id="60759341"/>
<keyword evidence="2" id="KW-1185">Reference proteome</keyword>
<protein>
    <recommendedName>
        <fullName evidence="3">DUF1493 family protein</fullName>
    </recommendedName>
</protein>
<evidence type="ECO:0000313" key="1">
    <source>
        <dbReference type="EMBL" id="AEW86217.1"/>
    </source>
</evidence>
<dbReference type="EMBL" id="CP003222">
    <property type="protein sequence ID" value="AEW86217.1"/>
    <property type="molecule type" value="Genomic_DNA"/>
</dbReference>
<organism evidence="1 2">
    <name type="scientific">Flavobacterium columnare (strain ATCC 49512 / CIP 103533 / TG 44/87)</name>
    <dbReference type="NCBI Taxonomy" id="1041826"/>
    <lineage>
        <taxon>Bacteria</taxon>
        <taxon>Pseudomonadati</taxon>
        <taxon>Bacteroidota</taxon>
        <taxon>Flavobacteriia</taxon>
        <taxon>Flavobacteriales</taxon>
        <taxon>Flavobacteriaceae</taxon>
        <taxon>Flavobacterium</taxon>
    </lineage>
</organism>
<accession>G8X5I5</accession>
<dbReference type="Pfam" id="PF07377">
    <property type="entry name" value="DUF1493"/>
    <property type="match status" value="1"/>
</dbReference>
<dbReference type="Proteomes" id="UP000005638">
    <property type="component" value="Chromosome"/>
</dbReference>
<dbReference type="eggNOG" id="COG0236">
    <property type="taxonomic scope" value="Bacteria"/>
</dbReference>